<organism evidence="2 3">
    <name type="scientific">Oidiodendron maius (strain Zn)</name>
    <dbReference type="NCBI Taxonomy" id="913774"/>
    <lineage>
        <taxon>Eukaryota</taxon>
        <taxon>Fungi</taxon>
        <taxon>Dikarya</taxon>
        <taxon>Ascomycota</taxon>
        <taxon>Pezizomycotina</taxon>
        <taxon>Leotiomycetes</taxon>
        <taxon>Leotiomycetes incertae sedis</taxon>
        <taxon>Myxotrichaceae</taxon>
        <taxon>Oidiodendron</taxon>
    </lineage>
</organism>
<dbReference type="Pfam" id="PF11807">
    <property type="entry name" value="UstYa"/>
    <property type="match status" value="1"/>
</dbReference>
<evidence type="ECO:0000313" key="2">
    <source>
        <dbReference type="EMBL" id="KIM98360.1"/>
    </source>
</evidence>
<dbReference type="EMBL" id="KN832880">
    <property type="protein sequence ID" value="KIM98360.1"/>
    <property type="molecule type" value="Genomic_DNA"/>
</dbReference>
<evidence type="ECO:0000313" key="3">
    <source>
        <dbReference type="Proteomes" id="UP000054321"/>
    </source>
</evidence>
<sequence>MAVSPRCDMRRAYSPAQNAVVTDIHSFSVSPPDANAKYVGRPSPALDRAWADLLQYSNIRFTDEEFHTIHPDRIDNAIKLPDGGYFGSLFVYHELHCLKHIYRFVYKEHYLPPLNETESDDLRIHIGHCIDTIRQAVLCHADITPFTMTWPKTYAVPGANTTSPHTCVSWDAVNSWARSRSIDNIFEPGYLKHPVFGDVYGKDFEDSINRKTGFTHSN</sequence>
<dbReference type="Proteomes" id="UP000054321">
    <property type="component" value="Unassembled WGS sequence"/>
</dbReference>
<name>A0A0C3GQN8_OIDMZ</name>
<evidence type="ECO:0008006" key="4">
    <source>
        <dbReference type="Google" id="ProtNLM"/>
    </source>
</evidence>
<dbReference type="PANTHER" id="PTHR33365:SF7">
    <property type="entry name" value="TAT PATHWAY SIGNAL SEQUENCE"/>
    <property type="match status" value="1"/>
</dbReference>
<dbReference type="InParanoid" id="A0A0C3GQN8"/>
<dbReference type="AlphaFoldDB" id="A0A0C3GQN8"/>
<dbReference type="STRING" id="913774.A0A0C3GQN8"/>
<proteinExistence type="inferred from homology"/>
<gene>
    <name evidence="2" type="ORF">OIDMADRAFT_181777</name>
</gene>
<dbReference type="InterPro" id="IPR021765">
    <property type="entry name" value="UstYa-like"/>
</dbReference>
<dbReference type="HOGENOM" id="CLU_042941_6_2_1"/>
<evidence type="ECO:0000256" key="1">
    <source>
        <dbReference type="ARBA" id="ARBA00035112"/>
    </source>
</evidence>
<accession>A0A0C3GQN8</accession>
<dbReference type="GO" id="GO:0043386">
    <property type="term" value="P:mycotoxin biosynthetic process"/>
    <property type="evidence" value="ECO:0007669"/>
    <property type="project" value="InterPro"/>
</dbReference>
<keyword evidence="3" id="KW-1185">Reference proteome</keyword>
<dbReference type="OrthoDB" id="3687641at2759"/>
<protein>
    <recommendedName>
        <fullName evidence="4">Tat pathway signal sequence</fullName>
    </recommendedName>
</protein>
<reference evidence="3" key="2">
    <citation type="submission" date="2015-01" db="EMBL/GenBank/DDBJ databases">
        <title>Evolutionary Origins and Diversification of the Mycorrhizal Mutualists.</title>
        <authorList>
            <consortium name="DOE Joint Genome Institute"/>
            <consortium name="Mycorrhizal Genomics Consortium"/>
            <person name="Kohler A."/>
            <person name="Kuo A."/>
            <person name="Nagy L.G."/>
            <person name="Floudas D."/>
            <person name="Copeland A."/>
            <person name="Barry K.W."/>
            <person name="Cichocki N."/>
            <person name="Veneault-Fourrey C."/>
            <person name="LaButti K."/>
            <person name="Lindquist E.A."/>
            <person name="Lipzen A."/>
            <person name="Lundell T."/>
            <person name="Morin E."/>
            <person name="Murat C."/>
            <person name="Riley R."/>
            <person name="Ohm R."/>
            <person name="Sun H."/>
            <person name="Tunlid A."/>
            <person name="Henrissat B."/>
            <person name="Grigoriev I.V."/>
            <person name="Hibbett D.S."/>
            <person name="Martin F."/>
        </authorList>
    </citation>
    <scope>NUCLEOTIDE SEQUENCE [LARGE SCALE GENOMIC DNA]</scope>
    <source>
        <strain evidence="3">Zn</strain>
    </source>
</reference>
<dbReference type="PANTHER" id="PTHR33365">
    <property type="entry name" value="YALI0B05434P"/>
    <property type="match status" value="1"/>
</dbReference>
<comment type="similarity">
    <text evidence="1">Belongs to the ustYa family.</text>
</comment>
<reference evidence="2 3" key="1">
    <citation type="submission" date="2014-04" db="EMBL/GenBank/DDBJ databases">
        <authorList>
            <consortium name="DOE Joint Genome Institute"/>
            <person name="Kuo A."/>
            <person name="Martino E."/>
            <person name="Perotto S."/>
            <person name="Kohler A."/>
            <person name="Nagy L.G."/>
            <person name="Floudas D."/>
            <person name="Copeland A."/>
            <person name="Barry K.W."/>
            <person name="Cichocki N."/>
            <person name="Veneault-Fourrey C."/>
            <person name="LaButti K."/>
            <person name="Lindquist E.A."/>
            <person name="Lipzen A."/>
            <person name="Lundell T."/>
            <person name="Morin E."/>
            <person name="Murat C."/>
            <person name="Sun H."/>
            <person name="Tunlid A."/>
            <person name="Henrissat B."/>
            <person name="Grigoriev I.V."/>
            <person name="Hibbett D.S."/>
            <person name="Martin F."/>
            <person name="Nordberg H.P."/>
            <person name="Cantor M.N."/>
            <person name="Hua S.X."/>
        </authorList>
    </citation>
    <scope>NUCLEOTIDE SEQUENCE [LARGE SCALE GENOMIC DNA]</scope>
    <source>
        <strain evidence="2 3">Zn</strain>
    </source>
</reference>